<proteinExistence type="predicted"/>
<evidence type="ECO:0000313" key="2">
    <source>
        <dbReference type="EMBL" id="KAJ7343259.1"/>
    </source>
</evidence>
<gene>
    <name evidence="2" type="ORF">DFH08DRAFT_962383</name>
</gene>
<sequence>MDVVTSRPIFLADTVSRNIHSHRPNALFFLAAFVIFASVLQVVATASIPFLIYALNSNGLMDSVKLHHINIAINARNPHAFVLSESKTNSKTGPNLPNGDYNIFEEPGVQSNNFHTYKWGVTAGIRKNIQIAQHVAITAASLCGHIVAVDIVLPTTTGKGFVHRMIGAYTPWDPGAPDTHDFWPDLTALVNSTTTSWSVAGDLNTTVSVSECTSGGTNACAQYFKFLTDVNAIDIWSNHPER</sequence>
<dbReference type="AlphaFoldDB" id="A0AAD6ZY38"/>
<keyword evidence="3" id="KW-1185">Reference proteome</keyword>
<reference evidence="2" key="1">
    <citation type="submission" date="2023-03" db="EMBL/GenBank/DDBJ databases">
        <title>Massive genome expansion in bonnet fungi (Mycena s.s.) driven by repeated elements and novel gene families across ecological guilds.</title>
        <authorList>
            <consortium name="Lawrence Berkeley National Laboratory"/>
            <person name="Harder C.B."/>
            <person name="Miyauchi S."/>
            <person name="Viragh M."/>
            <person name="Kuo A."/>
            <person name="Thoen E."/>
            <person name="Andreopoulos B."/>
            <person name="Lu D."/>
            <person name="Skrede I."/>
            <person name="Drula E."/>
            <person name="Henrissat B."/>
            <person name="Morin E."/>
            <person name="Kohler A."/>
            <person name="Barry K."/>
            <person name="LaButti K."/>
            <person name="Morin E."/>
            <person name="Salamov A."/>
            <person name="Lipzen A."/>
            <person name="Mereny Z."/>
            <person name="Hegedus B."/>
            <person name="Baldrian P."/>
            <person name="Stursova M."/>
            <person name="Weitz H."/>
            <person name="Taylor A."/>
            <person name="Grigoriev I.V."/>
            <person name="Nagy L.G."/>
            <person name="Martin F."/>
            <person name="Kauserud H."/>
        </authorList>
    </citation>
    <scope>NUCLEOTIDE SEQUENCE</scope>
    <source>
        <strain evidence="2">CBHHK002</strain>
    </source>
</reference>
<keyword evidence="1" id="KW-0472">Membrane</keyword>
<organism evidence="2 3">
    <name type="scientific">Mycena albidolilacea</name>
    <dbReference type="NCBI Taxonomy" id="1033008"/>
    <lineage>
        <taxon>Eukaryota</taxon>
        <taxon>Fungi</taxon>
        <taxon>Dikarya</taxon>
        <taxon>Basidiomycota</taxon>
        <taxon>Agaricomycotina</taxon>
        <taxon>Agaricomycetes</taxon>
        <taxon>Agaricomycetidae</taxon>
        <taxon>Agaricales</taxon>
        <taxon>Marasmiineae</taxon>
        <taxon>Mycenaceae</taxon>
        <taxon>Mycena</taxon>
    </lineage>
</organism>
<accession>A0AAD6ZY38</accession>
<dbReference type="InterPro" id="IPR036691">
    <property type="entry name" value="Endo/exonu/phosph_ase_sf"/>
</dbReference>
<dbReference type="SUPFAM" id="SSF56219">
    <property type="entry name" value="DNase I-like"/>
    <property type="match status" value="1"/>
</dbReference>
<name>A0AAD6ZY38_9AGAR</name>
<comment type="caution">
    <text evidence="2">The sequence shown here is derived from an EMBL/GenBank/DDBJ whole genome shotgun (WGS) entry which is preliminary data.</text>
</comment>
<keyword evidence="1" id="KW-1133">Transmembrane helix</keyword>
<dbReference type="EMBL" id="JARIHO010000023">
    <property type="protein sequence ID" value="KAJ7343259.1"/>
    <property type="molecule type" value="Genomic_DNA"/>
</dbReference>
<dbReference type="Proteomes" id="UP001218218">
    <property type="component" value="Unassembled WGS sequence"/>
</dbReference>
<protein>
    <submittedName>
        <fullName evidence="2">Uncharacterized protein</fullName>
    </submittedName>
</protein>
<keyword evidence="1" id="KW-0812">Transmembrane</keyword>
<evidence type="ECO:0000256" key="1">
    <source>
        <dbReference type="SAM" id="Phobius"/>
    </source>
</evidence>
<evidence type="ECO:0000313" key="3">
    <source>
        <dbReference type="Proteomes" id="UP001218218"/>
    </source>
</evidence>
<dbReference type="Gene3D" id="3.60.10.10">
    <property type="entry name" value="Endonuclease/exonuclease/phosphatase"/>
    <property type="match status" value="1"/>
</dbReference>
<feature type="transmembrane region" description="Helical" evidence="1">
    <location>
        <begin position="26"/>
        <end position="55"/>
    </location>
</feature>